<evidence type="ECO:0000256" key="1">
    <source>
        <dbReference type="SAM" id="Phobius"/>
    </source>
</evidence>
<keyword evidence="1" id="KW-1133">Transmembrane helix</keyword>
<sequence length="171" mass="18651">MKLLRKMLALWFHPDKYQGRYQDANTEEIDKINEIFRTLDKACNVLINLSDNNSKRWSWLLCQGSVVVSTRLTCVALSVVALLAITGMFHQTCFTYGNVCISYGIFAVALTAIAAIATGIATGIAWYRSGGVSPTNNPANGAAGSQQVPATSVQLTQQQAPILPLTWRALE</sequence>
<proteinExistence type="predicted"/>
<keyword evidence="1" id="KW-0812">Transmembrane</keyword>
<feature type="transmembrane region" description="Helical" evidence="1">
    <location>
        <begin position="66"/>
        <end position="89"/>
    </location>
</feature>
<comment type="caution">
    <text evidence="2">The sequence shown here is derived from an EMBL/GenBank/DDBJ whole genome shotgun (WGS) entry which is preliminary data.</text>
</comment>
<evidence type="ECO:0000313" key="3">
    <source>
        <dbReference type="Proteomes" id="UP000175679"/>
    </source>
</evidence>
<keyword evidence="3" id="KW-1185">Reference proteome</keyword>
<keyword evidence="1" id="KW-0472">Membrane</keyword>
<reference evidence="2 3" key="1">
    <citation type="submission" date="2016-09" db="EMBL/GenBank/DDBJ databases">
        <title>Genomic evidence for plant-parasitic nematodes as the earliest Wolbachia hosts.</title>
        <authorList>
            <person name="Brown A.M."/>
            <person name="Wasala S.K."/>
            <person name="Howe D.K."/>
            <person name="Peetz A.B."/>
            <person name="Zasada I.A."/>
            <person name="Denver D.R."/>
        </authorList>
    </citation>
    <scope>NUCLEOTIDE SEQUENCE [LARGE SCALE GENOMIC DNA]</scope>
    <source>
        <strain evidence="3">wPpe</strain>
    </source>
</reference>
<dbReference type="AlphaFoldDB" id="A0A1E7QJC6"/>
<evidence type="ECO:0008006" key="4">
    <source>
        <dbReference type="Google" id="ProtNLM"/>
    </source>
</evidence>
<protein>
    <recommendedName>
        <fullName evidence="4">J domain-containing protein</fullName>
    </recommendedName>
</protein>
<evidence type="ECO:0000313" key="2">
    <source>
        <dbReference type="EMBL" id="OEY86582.1"/>
    </source>
</evidence>
<gene>
    <name evidence="2" type="ORF">BIY23_03425</name>
</gene>
<accession>A0A1E7QJC6</accession>
<feature type="transmembrane region" description="Helical" evidence="1">
    <location>
        <begin position="101"/>
        <end position="127"/>
    </location>
</feature>
<dbReference type="Proteomes" id="UP000175679">
    <property type="component" value="Unassembled WGS sequence"/>
</dbReference>
<name>A0A1E7QJC6_WOLPI</name>
<organism evidence="2 3">
    <name type="scientific">Wolbachia pipientis</name>
    <dbReference type="NCBI Taxonomy" id="955"/>
    <lineage>
        <taxon>Bacteria</taxon>
        <taxon>Pseudomonadati</taxon>
        <taxon>Pseudomonadota</taxon>
        <taxon>Alphaproteobacteria</taxon>
        <taxon>Rickettsiales</taxon>
        <taxon>Anaplasmataceae</taxon>
        <taxon>Wolbachieae</taxon>
        <taxon>Wolbachia</taxon>
    </lineage>
</organism>
<dbReference type="EMBL" id="MJMG01000008">
    <property type="protein sequence ID" value="OEY86582.1"/>
    <property type="molecule type" value="Genomic_DNA"/>
</dbReference>
<dbReference type="RefSeq" id="WP_070065199.1">
    <property type="nucleotide sequence ID" value="NZ_MJMG01000008.1"/>
</dbReference>